<keyword evidence="3" id="KW-1185">Reference proteome</keyword>
<dbReference type="Proteomes" id="UP001358614">
    <property type="component" value="Chromosome 2"/>
</dbReference>
<accession>A0AAX4KPF2</accession>
<dbReference type="AlphaFoldDB" id="A0AAX4KPF2"/>
<evidence type="ECO:0000256" key="1">
    <source>
        <dbReference type="SAM" id="MobiDB-lite"/>
    </source>
</evidence>
<dbReference type="KEGG" id="ker:91105309"/>
<reference evidence="2 3" key="1">
    <citation type="submission" date="2024-01" db="EMBL/GenBank/DDBJ databases">
        <title>Comparative genomics of Cryptococcus and Kwoniella reveals pathogenesis evolution and contrasting modes of karyotype evolution via chromosome fusion or intercentromeric recombination.</title>
        <authorList>
            <person name="Coelho M.A."/>
            <person name="David-Palma M."/>
            <person name="Shea T."/>
            <person name="Bowers K."/>
            <person name="McGinley-Smith S."/>
            <person name="Mohammad A.W."/>
            <person name="Gnirke A."/>
            <person name="Yurkov A.M."/>
            <person name="Nowrousian M."/>
            <person name="Sun S."/>
            <person name="Cuomo C.A."/>
            <person name="Heitman J."/>
        </authorList>
    </citation>
    <scope>NUCLEOTIDE SEQUENCE [LARGE SCALE GENOMIC DNA]</scope>
    <source>
        <strain evidence="2 3">PYCC6329</strain>
    </source>
</reference>
<protein>
    <submittedName>
        <fullName evidence="2">Uncharacterized protein</fullName>
    </submittedName>
</protein>
<gene>
    <name evidence="2" type="ORF">V865_006508</name>
</gene>
<evidence type="ECO:0000313" key="2">
    <source>
        <dbReference type="EMBL" id="WWD08396.1"/>
    </source>
</evidence>
<organism evidence="2 3">
    <name type="scientific">Kwoniella europaea PYCC6329</name>
    <dbReference type="NCBI Taxonomy" id="1423913"/>
    <lineage>
        <taxon>Eukaryota</taxon>
        <taxon>Fungi</taxon>
        <taxon>Dikarya</taxon>
        <taxon>Basidiomycota</taxon>
        <taxon>Agaricomycotina</taxon>
        <taxon>Tremellomycetes</taxon>
        <taxon>Tremellales</taxon>
        <taxon>Cryptococcaceae</taxon>
        <taxon>Kwoniella</taxon>
    </lineage>
</organism>
<dbReference type="EMBL" id="CP144090">
    <property type="protein sequence ID" value="WWD08396.1"/>
    <property type="molecule type" value="Genomic_DNA"/>
</dbReference>
<dbReference type="GeneID" id="91105309"/>
<sequence>MSSSPEQDAKSRRIAKGLESLYDSEPQTQESSASSGSKATANDTADIWAQKRAENDQYLANLNTYIPFVGSSEVPHPDDLSQEEYLSFLEDQRQFRIDLNKKLELQQRLSRSGFSEEDSDWYLDCLCLAAARSKFPSSNLEAIFAQEVSRRDARGACASHLSFHLRKIGLPSYNTDPTNTSYKAELAAKVL</sequence>
<dbReference type="RefSeq" id="XP_066086363.1">
    <property type="nucleotide sequence ID" value="XM_066230266.1"/>
</dbReference>
<evidence type="ECO:0000313" key="3">
    <source>
        <dbReference type="Proteomes" id="UP001358614"/>
    </source>
</evidence>
<feature type="compositionally biased region" description="Polar residues" evidence="1">
    <location>
        <begin position="25"/>
        <end position="42"/>
    </location>
</feature>
<proteinExistence type="predicted"/>
<feature type="region of interest" description="Disordered" evidence="1">
    <location>
        <begin position="1"/>
        <end position="42"/>
    </location>
</feature>
<name>A0AAX4KPF2_9TREE</name>